<dbReference type="SUPFAM" id="SSF51126">
    <property type="entry name" value="Pectin lyase-like"/>
    <property type="match status" value="1"/>
</dbReference>
<protein>
    <submittedName>
        <fullName evidence="6">Filamentous hemagglutinin N-terminal domain-containing protein</fullName>
    </submittedName>
</protein>
<evidence type="ECO:0000256" key="2">
    <source>
        <dbReference type="ARBA" id="ARBA00022525"/>
    </source>
</evidence>
<keyword evidence="3" id="KW-0732">Signal</keyword>
<dbReference type="Proteomes" id="UP000500826">
    <property type="component" value="Chromosome"/>
</dbReference>
<evidence type="ECO:0000256" key="1">
    <source>
        <dbReference type="ARBA" id="ARBA00004613"/>
    </source>
</evidence>
<dbReference type="InterPro" id="IPR011050">
    <property type="entry name" value="Pectin_lyase_fold/virulence"/>
</dbReference>
<dbReference type="SMART" id="SM00912">
    <property type="entry name" value="Haemagg_act"/>
    <property type="match status" value="1"/>
</dbReference>
<keyword evidence="7" id="KW-1185">Reference proteome</keyword>
<dbReference type="NCBIfam" id="TIGR01901">
    <property type="entry name" value="adhes_NPXG"/>
    <property type="match status" value="1"/>
</dbReference>
<dbReference type="PANTHER" id="PTHR12338">
    <property type="entry name" value="AUTOTRANSPORTER"/>
    <property type="match status" value="1"/>
</dbReference>
<accession>A0ABX6P8B7</accession>
<proteinExistence type="predicted"/>
<feature type="region of interest" description="Disordered" evidence="4">
    <location>
        <begin position="155"/>
        <end position="190"/>
    </location>
</feature>
<feature type="compositionally biased region" description="Low complexity" evidence="4">
    <location>
        <begin position="177"/>
        <end position="188"/>
    </location>
</feature>
<evidence type="ECO:0000313" key="7">
    <source>
        <dbReference type="Proteomes" id="UP000500826"/>
    </source>
</evidence>
<dbReference type="Pfam" id="PF05860">
    <property type="entry name" value="TPS"/>
    <property type="match status" value="1"/>
</dbReference>
<evidence type="ECO:0000313" key="6">
    <source>
        <dbReference type="EMBL" id="QJW85613.1"/>
    </source>
</evidence>
<sequence>MSGISTKAARDFARVVASSPAVAGFRPGGAALAVAAAFGLQPVTSQAQPSGAQVIHGQAQIVRNGNNVVITTRNGAGTNHSAIDWQSFSVPGGSITRFNQPSASSTSINRVVGDNPSEIFGTLRSNGRLVLVNPAGIAVGKGAPGRHRRLHRLHPRDERRRCAGRSPAVRRRRRRPAGQGPHPGAQGRCRADRAERLHRLRAVIESNGATVLAAGEKVEITGRGLEGIHLEVQAPNNAAVNLGRLEGDAVGIFAGTLTHSGKVAARAVAGEGGKVILQALGDNIVSGRIEANGGNRGRAAASTCWASAWA</sequence>
<reference evidence="6 7" key="1">
    <citation type="submission" date="2020-05" db="EMBL/GenBank/DDBJ databases">
        <title>Ramlibacter rhizophilus sp. nov., isolated from rhizosphere soil of national flower Mugunghwa from South Korea.</title>
        <authorList>
            <person name="Zheng-Fei Y."/>
            <person name="Huan T."/>
        </authorList>
    </citation>
    <scope>NUCLEOTIDE SEQUENCE [LARGE SCALE GENOMIC DNA]</scope>
    <source>
        <strain evidence="6 7">H242</strain>
    </source>
</reference>
<feature type="domain" description="Filamentous haemagglutinin FhaB/tRNA nuclease CdiA-like TPS" evidence="5">
    <location>
        <begin position="45"/>
        <end position="153"/>
    </location>
</feature>
<dbReference type="Gene3D" id="2.160.20.10">
    <property type="entry name" value="Single-stranded right-handed beta-helix, Pectin lyase-like"/>
    <property type="match status" value="2"/>
</dbReference>
<dbReference type="EMBL" id="CP053418">
    <property type="protein sequence ID" value="QJW85613.1"/>
    <property type="molecule type" value="Genomic_DNA"/>
</dbReference>
<comment type="subcellular location">
    <subcellularLocation>
        <location evidence="1">Secreted</location>
    </subcellularLocation>
</comment>
<evidence type="ECO:0000256" key="4">
    <source>
        <dbReference type="SAM" id="MobiDB-lite"/>
    </source>
</evidence>
<dbReference type="InterPro" id="IPR050909">
    <property type="entry name" value="Bact_Autotransporter_VF"/>
</dbReference>
<name>A0ABX6P8B7_9BURK</name>
<organism evidence="6 7">
    <name type="scientific">Ramlibacter terrae</name>
    <dbReference type="NCBI Taxonomy" id="2732511"/>
    <lineage>
        <taxon>Bacteria</taxon>
        <taxon>Pseudomonadati</taxon>
        <taxon>Pseudomonadota</taxon>
        <taxon>Betaproteobacteria</taxon>
        <taxon>Burkholderiales</taxon>
        <taxon>Comamonadaceae</taxon>
        <taxon>Ramlibacter</taxon>
    </lineage>
</organism>
<dbReference type="InterPro" id="IPR008638">
    <property type="entry name" value="FhaB/CdiA-like_TPS"/>
</dbReference>
<evidence type="ECO:0000259" key="5">
    <source>
        <dbReference type="SMART" id="SM00912"/>
    </source>
</evidence>
<dbReference type="InterPro" id="IPR012334">
    <property type="entry name" value="Pectin_lyas_fold"/>
</dbReference>
<dbReference type="PANTHER" id="PTHR12338:SF8">
    <property type="entry name" value="HEME_HEMOPEXIN-BINDING PROTEIN"/>
    <property type="match status" value="1"/>
</dbReference>
<evidence type="ECO:0000256" key="3">
    <source>
        <dbReference type="ARBA" id="ARBA00022729"/>
    </source>
</evidence>
<keyword evidence="2" id="KW-0964">Secreted</keyword>
<gene>
    <name evidence="6" type="ORF">HK414_27135</name>
</gene>